<keyword evidence="3 11" id="KW-0813">Transport</keyword>
<dbReference type="Pfam" id="PF00119">
    <property type="entry name" value="ATP-synt_A"/>
    <property type="match status" value="1"/>
</dbReference>
<proteinExistence type="inferred from homology"/>
<dbReference type="InterPro" id="IPR045082">
    <property type="entry name" value="ATP_syn_F0_a_bact/chloroplast"/>
</dbReference>
<comment type="subcellular location">
    <subcellularLocation>
        <location evidence="11">Cell membrane</location>
        <topology evidence="11">Multi-pass membrane protein</topology>
    </subcellularLocation>
    <subcellularLocation>
        <location evidence="1">Membrane</location>
        <topology evidence="1">Multi-pass membrane protein</topology>
    </subcellularLocation>
</comment>
<evidence type="ECO:0000256" key="10">
    <source>
        <dbReference type="ARBA" id="ARBA00023310"/>
    </source>
</evidence>
<organism evidence="12 13">
    <name type="scientific">Candidatus Magasanikbacteria bacterium CG10_big_fil_rev_8_21_14_0_10_36_16</name>
    <dbReference type="NCBI Taxonomy" id="1974645"/>
    <lineage>
        <taxon>Bacteria</taxon>
        <taxon>Candidatus Magasanikiibacteriota</taxon>
    </lineage>
</organism>
<feature type="transmembrane region" description="Helical" evidence="11">
    <location>
        <begin position="27"/>
        <end position="47"/>
    </location>
</feature>
<keyword evidence="7 11" id="KW-1133">Transmembrane helix</keyword>
<evidence type="ECO:0000256" key="2">
    <source>
        <dbReference type="ARBA" id="ARBA00006810"/>
    </source>
</evidence>
<sequence>MTNQMLNISLQSEYVANIVGLNITNTFLTSILVTIILLVASVIFYFHKKGHKNIILKGIEILIYELLQLCDKITNNRKLSKKILPLIATFFLFIVTANIIALIPGFLDAIFVKKSATKMASLVRSPNSDLTTTIALSIFSVLAIQFFSLQALGLKGFLARFFNFHGIMNFILGIFEIISESVKILSFSFRLFGNLFAGEVLLLVVSYLVPYILPLPFMFLEIFVGIIQAFIFAALTLTFIKTSTLHHLANE</sequence>
<dbReference type="Proteomes" id="UP000230852">
    <property type="component" value="Unassembled WGS sequence"/>
</dbReference>
<feature type="transmembrane region" description="Helical" evidence="11">
    <location>
        <begin position="83"/>
        <end position="110"/>
    </location>
</feature>
<dbReference type="PROSITE" id="PS00449">
    <property type="entry name" value="ATPASE_A"/>
    <property type="match status" value="1"/>
</dbReference>
<evidence type="ECO:0000256" key="8">
    <source>
        <dbReference type="ARBA" id="ARBA00023065"/>
    </source>
</evidence>
<feature type="transmembrane region" description="Helical" evidence="11">
    <location>
        <begin position="130"/>
        <end position="149"/>
    </location>
</feature>
<dbReference type="CDD" id="cd00310">
    <property type="entry name" value="ATP-synt_Fo_a_6"/>
    <property type="match status" value="1"/>
</dbReference>
<keyword evidence="4 11" id="KW-0138">CF(0)</keyword>
<dbReference type="GO" id="GO:0005886">
    <property type="term" value="C:plasma membrane"/>
    <property type="evidence" value="ECO:0007669"/>
    <property type="project" value="UniProtKB-SubCell"/>
</dbReference>
<keyword evidence="6 11" id="KW-0375">Hydrogen ion transport</keyword>
<keyword evidence="8 11" id="KW-0406">Ion transport</keyword>
<dbReference type="PANTHER" id="PTHR42823:SF3">
    <property type="entry name" value="ATP SYNTHASE SUBUNIT A, CHLOROPLASTIC"/>
    <property type="match status" value="1"/>
</dbReference>
<dbReference type="Gene3D" id="1.20.120.220">
    <property type="entry name" value="ATP synthase, F0 complex, subunit A"/>
    <property type="match status" value="1"/>
</dbReference>
<dbReference type="GO" id="GO:0042777">
    <property type="term" value="P:proton motive force-driven plasma membrane ATP synthesis"/>
    <property type="evidence" value="ECO:0007669"/>
    <property type="project" value="TreeGrafter"/>
</dbReference>
<dbReference type="HAMAP" id="MF_01393">
    <property type="entry name" value="ATP_synth_a_bact"/>
    <property type="match status" value="1"/>
</dbReference>
<evidence type="ECO:0000256" key="5">
    <source>
        <dbReference type="ARBA" id="ARBA00022692"/>
    </source>
</evidence>
<dbReference type="InterPro" id="IPR023011">
    <property type="entry name" value="ATP_synth_F0_asu_AS"/>
</dbReference>
<accession>A0A2H0U1G4</accession>
<evidence type="ECO:0000256" key="1">
    <source>
        <dbReference type="ARBA" id="ARBA00004141"/>
    </source>
</evidence>
<feature type="transmembrane region" description="Helical" evidence="11">
    <location>
        <begin position="220"/>
        <end position="240"/>
    </location>
</feature>
<keyword evidence="5 11" id="KW-0812">Transmembrane</keyword>
<protein>
    <recommendedName>
        <fullName evidence="11">ATP synthase subunit a</fullName>
    </recommendedName>
    <alternativeName>
        <fullName evidence="11">ATP synthase F0 sector subunit a</fullName>
    </alternativeName>
    <alternativeName>
        <fullName evidence="11">F-ATPase subunit 6</fullName>
    </alternativeName>
</protein>
<evidence type="ECO:0000256" key="9">
    <source>
        <dbReference type="ARBA" id="ARBA00023136"/>
    </source>
</evidence>
<comment type="function">
    <text evidence="11">Key component of the proton channel; it plays a direct role in the translocation of protons across the membrane.</text>
</comment>
<evidence type="ECO:0000256" key="6">
    <source>
        <dbReference type="ARBA" id="ARBA00022781"/>
    </source>
</evidence>
<name>A0A2H0U1G4_9BACT</name>
<comment type="caution">
    <text evidence="12">The sequence shown here is derived from an EMBL/GenBank/DDBJ whole genome shotgun (WGS) entry which is preliminary data.</text>
</comment>
<dbReference type="SUPFAM" id="SSF81336">
    <property type="entry name" value="F1F0 ATP synthase subunit A"/>
    <property type="match status" value="1"/>
</dbReference>
<keyword evidence="11" id="KW-1003">Cell membrane</keyword>
<dbReference type="GO" id="GO:0046933">
    <property type="term" value="F:proton-transporting ATP synthase activity, rotational mechanism"/>
    <property type="evidence" value="ECO:0007669"/>
    <property type="project" value="UniProtKB-UniRule"/>
</dbReference>
<evidence type="ECO:0000313" key="13">
    <source>
        <dbReference type="Proteomes" id="UP000230852"/>
    </source>
</evidence>
<dbReference type="InterPro" id="IPR035908">
    <property type="entry name" value="F0_ATP_A_sf"/>
</dbReference>
<evidence type="ECO:0000256" key="4">
    <source>
        <dbReference type="ARBA" id="ARBA00022547"/>
    </source>
</evidence>
<evidence type="ECO:0000256" key="7">
    <source>
        <dbReference type="ARBA" id="ARBA00022989"/>
    </source>
</evidence>
<keyword evidence="10 11" id="KW-0066">ATP synthesis</keyword>
<gene>
    <name evidence="11" type="primary">atpB</name>
    <name evidence="12" type="ORF">COU28_00355</name>
</gene>
<reference evidence="13" key="1">
    <citation type="submission" date="2017-09" db="EMBL/GenBank/DDBJ databases">
        <title>Depth-based differentiation of microbial function through sediment-hosted aquifers and enrichment of novel symbionts in the deep terrestrial subsurface.</title>
        <authorList>
            <person name="Probst A.J."/>
            <person name="Ladd B."/>
            <person name="Jarett J.K."/>
            <person name="Geller-Mcgrath D.E."/>
            <person name="Sieber C.M.K."/>
            <person name="Emerson J.B."/>
            <person name="Anantharaman K."/>
            <person name="Thomas B.C."/>
            <person name="Malmstrom R."/>
            <person name="Stieglmeier M."/>
            <person name="Klingl A."/>
            <person name="Woyke T."/>
            <person name="Ryan C.M."/>
            <person name="Banfield J.F."/>
        </authorList>
    </citation>
    <scope>NUCLEOTIDE SEQUENCE [LARGE SCALE GENOMIC DNA]</scope>
</reference>
<keyword evidence="9 11" id="KW-0472">Membrane</keyword>
<evidence type="ECO:0000256" key="3">
    <source>
        <dbReference type="ARBA" id="ARBA00022448"/>
    </source>
</evidence>
<dbReference type="AlphaFoldDB" id="A0A2H0U1G4"/>
<evidence type="ECO:0000256" key="11">
    <source>
        <dbReference type="HAMAP-Rule" id="MF_01393"/>
    </source>
</evidence>
<comment type="similarity">
    <text evidence="2 11">Belongs to the ATPase A chain family.</text>
</comment>
<feature type="transmembrane region" description="Helical" evidence="11">
    <location>
        <begin position="161"/>
        <end position="179"/>
    </location>
</feature>
<dbReference type="InterPro" id="IPR000568">
    <property type="entry name" value="ATP_synth_F0_asu"/>
</dbReference>
<dbReference type="GO" id="GO:0045259">
    <property type="term" value="C:proton-transporting ATP synthase complex"/>
    <property type="evidence" value="ECO:0007669"/>
    <property type="project" value="UniProtKB-KW"/>
</dbReference>
<feature type="transmembrane region" description="Helical" evidence="11">
    <location>
        <begin position="191"/>
        <end position="213"/>
    </location>
</feature>
<dbReference type="PRINTS" id="PR00123">
    <property type="entry name" value="ATPASEA"/>
</dbReference>
<dbReference type="EMBL" id="PFBU01000006">
    <property type="protein sequence ID" value="PIR78672.1"/>
    <property type="molecule type" value="Genomic_DNA"/>
</dbReference>
<dbReference type="PANTHER" id="PTHR42823">
    <property type="entry name" value="ATP SYNTHASE SUBUNIT A, CHLOROPLASTIC"/>
    <property type="match status" value="1"/>
</dbReference>
<evidence type="ECO:0000313" key="12">
    <source>
        <dbReference type="EMBL" id="PIR78672.1"/>
    </source>
</evidence>